<sequence length="30" mass="3564">MSFFSKRLVYTKVQKHRYYTAPLSGKAIEN</sequence>
<organism evidence="1 2">
    <name type="scientific">Chryseobacterium shigense</name>
    <dbReference type="NCBI Taxonomy" id="297244"/>
    <lineage>
        <taxon>Bacteria</taxon>
        <taxon>Pseudomonadati</taxon>
        <taxon>Bacteroidota</taxon>
        <taxon>Flavobacteriia</taxon>
        <taxon>Flavobacteriales</taxon>
        <taxon>Weeksellaceae</taxon>
        <taxon>Chryseobacterium group</taxon>
        <taxon>Chryseobacterium</taxon>
    </lineage>
</organism>
<evidence type="ECO:0000313" key="1">
    <source>
        <dbReference type="EMBL" id="SIS32755.1"/>
    </source>
</evidence>
<accession>A0A1N7I6Q7</accession>
<protein>
    <submittedName>
        <fullName evidence="1">Uncharacterized protein</fullName>
    </submittedName>
</protein>
<dbReference type="Proteomes" id="UP000186373">
    <property type="component" value="Unassembled WGS sequence"/>
</dbReference>
<dbReference type="AlphaFoldDB" id="A0A1N7I6Q7"/>
<dbReference type="EMBL" id="FTNY01000002">
    <property type="protein sequence ID" value="SIS32755.1"/>
    <property type="molecule type" value="Genomic_DNA"/>
</dbReference>
<evidence type="ECO:0000313" key="2">
    <source>
        <dbReference type="Proteomes" id="UP000186373"/>
    </source>
</evidence>
<name>A0A1N7I6Q7_9FLAO</name>
<keyword evidence="2" id="KW-1185">Reference proteome</keyword>
<reference evidence="2" key="1">
    <citation type="submission" date="2017-01" db="EMBL/GenBank/DDBJ databases">
        <authorList>
            <person name="Varghese N."/>
            <person name="Submissions S."/>
        </authorList>
    </citation>
    <scope>NUCLEOTIDE SEQUENCE [LARGE SCALE GENOMIC DNA]</scope>
    <source>
        <strain evidence="2">DSM 17126</strain>
    </source>
</reference>
<gene>
    <name evidence="1" type="ORF">SAMN05421639_102364</name>
</gene>
<proteinExistence type="predicted"/>